<dbReference type="Pfam" id="PF13561">
    <property type="entry name" value="adh_short_C2"/>
    <property type="match status" value="1"/>
</dbReference>
<accession>A0ABT8ZXD8</accession>
<dbReference type="NCBIfam" id="NF005559">
    <property type="entry name" value="PRK07231.1"/>
    <property type="match status" value="1"/>
</dbReference>
<gene>
    <name evidence="3" type="ORF">Q5H94_07830</name>
</gene>
<evidence type="ECO:0000256" key="2">
    <source>
        <dbReference type="ARBA" id="ARBA00023002"/>
    </source>
</evidence>
<evidence type="ECO:0000256" key="1">
    <source>
        <dbReference type="ARBA" id="ARBA00006484"/>
    </source>
</evidence>
<comment type="similarity">
    <text evidence="1">Belongs to the short-chain dehydrogenases/reductases (SDR) family.</text>
</comment>
<reference evidence="3" key="1">
    <citation type="submission" date="2023-07" db="EMBL/GenBank/DDBJ databases">
        <authorList>
            <person name="Kim M.K."/>
        </authorList>
    </citation>
    <scope>NUCLEOTIDE SEQUENCE</scope>
    <source>
        <strain evidence="3">CA1-15</strain>
    </source>
</reference>
<dbReference type="PRINTS" id="PR00081">
    <property type="entry name" value="GDHRDH"/>
</dbReference>
<comment type="caution">
    <text evidence="3">The sequence shown here is derived from an EMBL/GenBank/DDBJ whole genome shotgun (WGS) entry which is preliminary data.</text>
</comment>
<evidence type="ECO:0000313" key="4">
    <source>
        <dbReference type="Proteomes" id="UP001176468"/>
    </source>
</evidence>
<dbReference type="InterPro" id="IPR020904">
    <property type="entry name" value="Sc_DH/Rdtase_CS"/>
</dbReference>
<dbReference type="GO" id="GO:0047936">
    <property type="term" value="F:glucose 1-dehydrogenase [NAD(P)+] activity"/>
    <property type="evidence" value="ECO:0007669"/>
    <property type="project" value="UniProtKB-EC"/>
</dbReference>
<dbReference type="InterPro" id="IPR002347">
    <property type="entry name" value="SDR_fam"/>
</dbReference>
<dbReference type="PANTHER" id="PTHR43639:SF1">
    <property type="entry name" value="SHORT-CHAIN DEHYDROGENASE_REDUCTASE FAMILY PROTEIN"/>
    <property type="match status" value="1"/>
</dbReference>
<sequence length="249" mass="26130">MGMRPLEDKIALVTGAGRGIGHAIARRLAADGAEVILNYSRAKEGAEALAAEIVADGGKAWTVMGDVADLASIAAMFEVVAARTPAFDILVNNAGRGSNGQPTLETSTPEIYDDLFALNTRGLFFVTQAASPLLRDGGAIINMSSMVTRARMSGLSVYAGTKAAVEAFTRIWAAELARRQITVNSVSPSMVMTDLIRDNMPPDRIEKIARAIPLGRVGEPEDIAATVAFLAGPGARWITGQDFPVSGGT</sequence>
<dbReference type="Proteomes" id="UP001176468">
    <property type="component" value="Unassembled WGS sequence"/>
</dbReference>
<protein>
    <submittedName>
        <fullName evidence="3">Glucose 1-dehydrogenase</fullName>
        <ecNumber evidence="3">1.1.1.47</ecNumber>
    </submittedName>
</protein>
<dbReference type="PANTHER" id="PTHR43639">
    <property type="entry name" value="OXIDOREDUCTASE, SHORT-CHAIN DEHYDROGENASE/REDUCTASE FAMILY (AFU_ORTHOLOGUE AFUA_5G02870)"/>
    <property type="match status" value="1"/>
</dbReference>
<dbReference type="EMBL" id="JAUQSZ010000004">
    <property type="protein sequence ID" value="MDO7842232.1"/>
    <property type="molecule type" value="Genomic_DNA"/>
</dbReference>
<organism evidence="3 4">
    <name type="scientific">Sphingomonas immobilis</name>
    <dbReference type="NCBI Taxonomy" id="3063997"/>
    <lineage>
        <taxon>Bacteria</taxon>
        <taxon>Pseudomonadati</taxon>
        <taxon>Pseudomonadota</taxon>
        <taxon>Alphaproteobacteria</taxon>
        <taxon>Sphingomonadales</taxon>
        <taxon>Sphingomonadaceae</taxon>
        <taxon>Sphingomonas</taxon>
    </lineage>
</organism>
<keyword evidence="2 3" id="KW-0560">Oxidoreductase</keyword>
<dbReference type="PROSITE" id="PS00061">
    <property type="entry name" value="ADH_SHORT"/>
    <property type="match status" value="1"/>
</dbReference>
<name>A0ABT8ZXD8_9SPHN</name>
<dbReference type="PRINTS" id="PR00080">
    <property type="entry name" value="SDRFAMILY"/>
</dbReference>
<dbReference type="Gene3D" id="3.40.50.720">
    <property type="entry name" value="NAD(P)-binding Rossmann-like Domain"/>
    <property type="match status" value="1"/>
</dbReference>
<keyword evidence="4" id="KW-1185">Reference proteome</keyword>
<evidence type="ECO:0000313" key="3">
    <source>
        <dbReference type="EMBL" id="MDO7842232.1"/>
    </source>
</evidence>
<dbReference type="InterPro" id="IPR036291">
    <property type="entry name" value="NAD(P)-bd_dom_sf"/>
</dbReference>
<dbReference type="SUPFAM" id="SSF51735">
    <property type="entry name" value="NAD(P)-binding Rossmann-fold domains"/>
    <property type="match status" value="1"/>
</dbReference>
<proteinExistence type="inferred from homology"/>
<dbReference type="EC" id="1.1.1.47" evidence="3"/>